<dbReference type="PROSITE" id="PS50021">
    <property type="entry name" value="CH"/>
    <property type="match status" value="1"/>
</dbReference>
<protein>
    <submittedName>
        <fullName evidence="12">Uncharacterized protein</fullName>
    </submittedName>
</protein>
<comment type="caution">
    <text evidence="12">The sequence shown here is derived from an EMBL/GenBank/DDBJ whole genome shotgun (WGS) entry which is preliminary data.</text>
</comment>
<feature type="domain" description="Kinesin motor" evidence="11">
    <location>
        <begin position="387"/>
        <end position="713"/>
    </location>
</feature>
<dbReference type="CDD" id="cd21203">
    <property type="entry name" value="CH_AtKIN14-like"/>
    <property type="match status" value="1"/>
</dbReference>
<feature type="region of interest" description="Disordered" evidence="9">
    <location>
        <begin position="845"/>
        <end position="871"/>
    </location>
</feature>
<dbReference type="PROSITE" id="PS50067">
    <property type="entry name" value="KINESIN_MOTOR_2"/>
    <property type="match status" value="1"/>
</dbReference>
<dbReference type="GO" id="GO:0008017">
    <property type="term" value="F:microtubule binding"/>
    <property type="evidence" value="ECO:0007669"/>
    <property type="project" value="InterPro"/>
</dbReference>
<dbReference type="InterPro" id="IPR001752">
    <property type="entry name" value="Kinesin_motor_dom"/>
</dbReference>
<evidence type="ECO:0000256" key="7">
    <source>
        <dbReference type="PROSITE-ProRule" id="PRU00283"/>
    </source>
</evidence>
<dbReference type="PANTHER" id="PTHR47972:SF4">
    <property type="entry name" value="KINESIN-LIKE PROTEIN KIN-14L"/>
    <property type="match status" value="1"/>
</dbReference>
<feature type="coiled-coil region" evidence="8">
    <location>
        <begin position="720"/>
        <end position="757"/>
    </location>
</feature>
<dbReference type="Pfam" id="PF00225">
    <property type="entry name" value="Kinesin"/>
    <property type="match status" value="1"/>
</dbReference>
<dbReference type="Gene3D" id="1.10.418.10">
    <property type="entry name" value="Calponin-like domain"/>
    <property type="match status" value="1"/>
</dbReference>
<dbReference type="InterPro" id="IPR036872">
    <property type="entry name" value="CH_dom_sf"/>
</dbReference>
<accession>A0A9Q0R0P3</accession>
<dbReference type="InterPro" id="IPR036961">
    <property type="entry name" value="Kinesin_motor_dom_sf"/>
</dbReference>
<gene>
    <name evidence="12" type="ORF">NE237_009484</name>
</gene>
<feature type="domain" description="Calponin-homology (CH)" evidence="10">
    <location>
        <begin position="32"/>
        <end position="154"/>
    </location>
</feature>
<dbReference type="GO" id="GO:0005524">
    <property type="term" value="F:ATP binding"/>
    <property type="evidence" value="ECO:0007669"/>
    <property type="project" value="UniProtKB-UniRule"/>
</dbReference>
<evidence type="ECO:0000256" key="9">
    <source>
        <dbReference type="SAM" id="MobiDB-lite"/>
    </source>
</evidence>
<organism evidence="12 13">
    <name type="scientific">Protea cynaroides</name>
    <dbReference type="NCBI Taxonomy" id="273540"/>
    <lineage>
        <taxon>Eukaryota</taxon>
        <taxon>Viridiplantae</taxon>
        <taxon>Streptophyta</taxon>
        <taxon>Embryophyta</taxon>
        <taxon>Tracheophyta</taxon>
        <taxon>Spermatophyta</taxon>
        <taxon>Magnoliopsida</taxon>
        <taxon>Proteales</taxon>
        <taxon>Proteaceae</taxon>
        <taxon>Protea</taxon>
    </lineage>
</organism>
<feature type="region of interest" description="Disordered" evidence="9">
    <location>
        <begin position="789"/>
        <end position="826"/>
    </location>
</feature>
<feature type="region of interest" description="Disordered" evidence="9">
    <location>
        <begin position="1061"/>
        <end position="1138"/>
    </location>
</feature>
<evidence type="ECO:0000256" key="5">
    <source>
        <dbReference type="ARBA" id="ARBA00023054"/>
    </source>
</evidence>
<dbReference type="SUPFAM" id="SSF47576">
    <property type="entry name" value="Calponin-homology domain, CH-domain"/>
    <property type="match status" value="1"/>
</dbReference>
<dbReference type="Pfam" id="PF00307">
    <property type="entry name" value="CH"/>
    <property type="match status" value="1"/>
</dbReference>
<sequence length="1138" mass="126683">MEHCYTGLLRDPSRMTTLHDLHLASRKAEEGACRRFEAAGWLETLVGPLGLPNQPSEQQFLSCLRNGIFLCNVINQIRPGAVPKVVKGHPNLPTCEAQPLPAYQYFENIRNFLVAVEDLNLPAFEASVFERDTSEVGSSSKVVDCILALKSYQEWKKLGANGFYKHARSPMIPHSASRIHSRASATGSSDPCRRLDMSFPPENHPNVETECQRVSLVGALAQCLVDTKENVDQNVLASILRGNPDSVNLLTQTMSKFLQEQHVNKLPKLKAILKDSTKEVNGLLMDSTDSLENASRNGNYECCKFCLKKRNCNHWRTLKGQDKDLLELKSLLTSTKKEFELLQSQLQNDLKQIGNQVQEISNAALGYQRVVKENRKLYNIVQDLKGNIRVYCRIRPTFNAESKGVVDFIGEDGSLVIVDPAKPQRDPEKVFNFNNVYGPTATQEEVFKDVQPLIRSVMDGYNVCIFAYGQTGSGKTHTMCGPSGGSMKDRGMNYLALNDLFHISCKRKDVMGYDFHVQMVEIYNEQVRDLLAEDSSGTKYPFIRTCTSNGGLSLPDATMYPVTSTGDALNFMKLGEMNRVVSSTALNNQSSRSHSILTVHVQGKDKSGSILRSCLHLVDLAGSERVERSEVTGDRLKEAQHINKSLSCLGDVITALAQKNSHIPYRNSKLTQLLQDSLGGRAKTVMFAHVSPEADSYGETISTLKFARRVSSVELGTARLNKESSEVRELREQVESLKRALARKEAQEMQFDKAKELRSPCKKPKATECTPPCNRRLSIESSSIAKTEKVVNQDNRNGSKTPVVKAKLKTERTPTRSRGLSSEGAKYDKDEMRIRNSEDVRNCLLRSPCKKPKATESTPPRSRRLSIESSSIAKNEKVVNLDNRNGSKTPVVKAKVKTERTPTRSRGLSSKGTKYDKDQMQIRNSEDDAWNNEFSNLGHCQHPDTITMCENCADGSSMTVAYHNNIPRSPNNSVFQSQTLATDYRMRIPSLQLPKTPERQIRARYEGQIAPPRDLGLCNKSTPSLVGNASKKGSQIKKSLQNIGKLIQGSDKRNLVHKMETQSSNHGMSNITGGKSPLLSREMGTRRQSLTGGQTLGLEKSRRSSLGGRSAGCDSNETRNARTPPPVHSPSYMAKRWF</sequence>
<evidence type="ECO:0000313" key="12">
    <source>
        <dbReference type="EMBL" id="KAJ4978704.1"/>
    </source>
</evidence>
<keyword evidence="4 7" id="KW-0067">ATP-binding</keyword>
<dbReference type="Gene3D" id="3.40.850.10">
    <property type="entry name" value="Kinesin motor domain"/>
    <property type="match status" value="1"/>
</dbReference>
<dbReference type="Proteomes" id="UP001141806">
    <property type="component" value="Unassembled WGS sequence"/>
</dbReference>
<evidence type="ECO:0000256" key="4">
    <source>
        <dbReference type="ARBA" id="ARBA00022840"/>
    </source>
</evidence>
<dbReference type="SUPFAM" id="SSF52540">
    <property type="entry name" value="P-loop containing nucleoside triphosphate hydrolases"/>
    <property type="match status" value="1"/>
</dbReference>
<dbReference type="InterPro" id="IPR027640">
    <property type="entry name" value="Kinesin-like_fam"/>
</dbReference>
<dbReference type="InterPro" id="IPR001715">
    <property type="entry name" value="CH_dom"/>
</dbReference>
<feature type="binding site" evidence="7">
    <location>
        <begin position="469"/>
        <end position="476"/>
    </location>
    <ligand>
        <name>ATP</name>
        <dbReference type="ChEBI" id="CHEBI:30616"/>
    </ligand>
</feature>
<dbReference type="FunFam" id="3.40.850.10:FF:000103">
    <property type="entry name" value="Kinesin-like protein KIN-14A"/>
    <property type="match status" value="1"/>
</dbReference>
<evidence type="ECO:0000256" key="6">
    <source>
        <dbReference type="ARBA" id="ARBA00023175"/>
    </source>
</evidence>
<dbReference type="GO" id="GO:0005874">
    <property type="term" value="C:microtubule"/>
    <property type="evidence" value="ECO:0007669"/>
    <property type="project" value="UniProtKB-KW"/>
</dbReference>
<evidence type="ECO:0000313" key="13">
    <source>
        <dbReference type="Proteomes" id="UP001141806"/>
    </source>
</evidence>
<dbReference type="SMART" id="SM00033">
    <property type="entry name" value="CH"/>
    <property type="match status" value="1"/>
</dbReference>
<feature type="compositionally biased region" description="Polar residues" evidence="9">
    <location>
        <begin position="1061"/>
        <end position="1073"/>
    </location>
</feature>
<dbReference type="PANTHER" id="PTHR47972">
    <property type="entry name" value="KINESIN-LIKE PROTEIN KLP-3"/>
    <property type="match status" value="1"/>
</dbReference>
<proteinExistence type="inferred from homology"/>
<evidence type="ECO:0000259" key="11">
    <source>
        <dbReference type="PROSITE" id="PS50067"/>
    </source>
</evidence>
<dbReference type="SMART" id="SM00129">
    <property type="entry name" value="KISc"/>
    <property type="match status" value="1"/>
</dbReference>
<evidence type="ECO:0000256" key="3">
    <source>
        <dbReference type="ARBA" id="ARBA00022741"/>
    </source>
</evidence>
<keyword evidence="6 7" id="KW-0505">Motor protein</keyword>
<dbReference type="EMBL" id="JAMYWD010000002">
    <property type="protein sequence ID" value="KAJ4978704.1"/>
    <property type="molecule type" value="Genomic_DNA"/>
</dbReference>
<comment type="similarity">
    <text evidence="1">Belongs to the TRAFAC class myosin-kinesin ATPase superfamily. Kinesin family. KIN-14 subfamily.</text>
</comment>
<evidence type="ECO:0000256" key="8">
    <source>
        <dbReference type="SAM" id="Coils"/>
    </source>
</evidence>
<dbReference type="AlphaFoldDB" id="A0A9Q0R0P3"/>
<keyword evidence="13" id="KW-1185">Reference proteome</keyword>
<keyword evidence="2" id="KW-0493">Microtubule</keyword>
<evidence type="ECO:0000256" key="2">
    <source>
        <dbReference type="ARBA" id="ARBA00022701"/>
    </source>
</evidence>
<reference evidence="12" key="1">
    <citation type="journal article" date="2023" name="Plant J.">
        <title>The genome of the king protea, Protea cynaroides.</title>
        <authorList>
            <person name="Chang J."/>
            <person name="Duong T.A."/>
            <person name="Schoeman C."/>
            <person name="Ma X."/>
            <person name="Roodt D."/>
            <person name="Barker N."/>
            <person name="Li Z."/>
            <person name="Van de Peer Y."/>
            <person name="Mizrachi E."/>
        </authorList>
    </citation>
    <scope>NUCLEOTIDE SEQUENCE</scope>
    <source>
        <tissue evidence="12">Young leaves</tissue>
    </source>
</reference>
<keyword evidence="3 7" id="KW-0547">Nucleotide-binding</keyword>
<dbReference type="OrthoDB" id="3176171at2759"/>
<feature type="region of interest" description="Disordered" evidence="9">
    <location>
        <begin position="892"/>
        <end position="915"/>
    </location>
</feature>
<dbReference type="GO" id="GO:0007018">
    <property type="term" value="P:microtubule-based movement"/>
    <property type="evidence" value="ECO:0007669"/>
    <property type="project" value="InterPro"/>
</dbReference>
<dbReference type="PRINTS" id="PR00380">
    <property type="entry name" value="KINESINHEAVY"/>
</dbReference>
<dbReference type="FunFam" id="1.10.418.10:FF:000073">
    <property type="entry name" value="Kinesin-like protein KIN-14L"/>
    <property type="match status" value="1"/>
</dbReference>
<name>A0A9Q0R0P3_9MAGN</name>
<dbReference type="InterPro" id="IPR027417">
    <property type="entry name" value="P-loop_NTPase"/>
</dbReference>
<dbReference type="GO" id="GO:0003777">
    <property type="term" value="F:microtubule motor activity"/>
    <property type="evidence" value="ECO:0007669"/>
    <property type="project" value="InterPro"/>
</dbReference>
<keyword evidence="5 8" id="KW-0175">Coiled coil</keyword>
<evidence type="ECO:0000259" key="10">
    <source>
        <dbReference type="PROSITE" id="PS50021"/>
    </source>
</evidence>
<evidence type="ECO:0000256" key="1">
    <source>
        <dbReference type="ARBA" id="ARBA00010899"/>
    </source>
</evidence>